<dbReference type="InterPro" id="IPR036420">
    <property type="entry name" value="BRCT_dom_sf"/>
</dbReference>
<evidence type="ECO:0000313" key="3">
    <source>
        <dbReference type="EMBL" id="KAK1290449.1"/>
    </source>
</evidence>
<keyword evidence="4" id="KW-1185">Reference proteome</keyword>
<dbReference type="GO" id="GO:0033314">
    <property type="term" value="P:mitotic DNA replication checkpoint signaling"/>
    <property type="evidence" value="ECO:0007669"/>
    <property type="project" value="TreeGrafter"/>
</dbReference>
<dbReference type="SUPFAM" id="SSF52113">
    <property type="entry name" value="BRCT domain"/>
    <property type="match status" value="2"/>
</dbReference>
<organism evidence="3 4">
    <name type="scientific">Acorus calamus</name>
    <name type="common">Sweet flag</name>
    <dbReference type="NCBI Taxonomy" id="4465"/>
    <lineage>
        <taxon>Eukaryota</taxon>
        <taxon>Viridiplantae</taxon>
        <taxon>Streptophyta</taxon>
        <taxon>Embryophyta</taxon>
        <taxon>Tracheophyta</taxon>
        <taxon>Spermatophyta</taxon>
        <taxon>Magnoliopsida</taxon>
        <taxon>Liliopsida</taxon>
        <taxon>Acoraceae</taxon>
        <taxon>Acorus</taxon>
    </lineage>
</organism>
<keyword evidence="1" id="KW-0677">Repeat</keyword>
<proteinExistence type="predicted"/>
<feature type="domain" description="BRCT" evidence="2">
    <location>
        <begin position="4"/>
        <end position="150"/>
    </location>
</feature>
<gene>
    <name evidence="3" type="ORF">QJS10_CPB18g01964</name>
</gene>
<dbReference type="PANTHER" id="PTHR13561">
    <property type="entry name" value="DNA REPLICATION REGULATOR DPB11-RELATED"/>
    <property type="match status" value="1"/>
</dbReference>
<dbReference type="EMBL" id="JAUJYO010000018">
    <property type="protein sequence ID" value="KAK1290449.1"/>
    <property type="molecule type" value="Genomic_DNA"/>
</dbReference>
<evidence type="ECO:0000313" key="4">
    <source>
        <dbReference type="Proteomes" id="UP001180020"/>
    </source>
</evidence>
<dbReference type="Proteomes" id="UP001180020">
    <property type="component" value="Unassembled WGS sequence"/>
</dbReference>
<feature type="domain" description="BRCT" evidence="2">
    <location>
        <begin position="394"/>
        <end position="470"/>
    </location>
</feature>
<dbReference type="SMART" id="SM00292">
    <property type="entry name" value="BRCT"/>
    <property type="match status" value="2"/>
</dbReference>
<protein>
    <recommendedName>
        <fullName evidence="2">BRCT domain-containing protein</fullName>
    </recommendedName>
</protein>
<dbReference type="Pfam" id="PF00533">
    <property type="entry name" value="BRCT"/>
    <property type="match status" value="1"/>
</dbReference>
<dbReference type="Gene3D" id="3.40.50.10190">
    <property type="entry name" value="BRCT domain"/>
    <property type="match status" value="2"/>
</dbReference>
<evidence type="ECO:0000256" key="1">
    <source>
        <dbReference type="ARBA" id="ARBA00022737"/>
    </source>
</evidence>
<accession>A0AAV9CQ09</accession>
<dbReference type="AlphaFoldDB" id="A0AAV9CQ09"/>
<dbReference type="GO" id="GO:0006270">
    <property type="term" value="P:DNA replication initiation"/>
    <property type="evidence" value="ECO:0007669"/>
    <property type="project" value="TreeGrafter"/>
</dbReference>
<evidence type="ECO:0000259" key="2">
    <source>
        <dbReference type="PROSITE" id="PS50172"/>
    </source>
</evidence>
<reference evidence="3" key="1">
    <citation type="journal article" date="2023" name="Nat. Commun.">
        <title>Diploid and tetraploid genomes of Acorus and the evolution of monocots.</title>
        <authorList>
            <person name="Ma L."/>
            <person name="Liu K.W."/>
            <person name="Li Z."/>
            <person name="Hsiao Y.Y."/>
            <person name="Qi Y."/>
            <person name="Fu T."/>
            <person name="Tang G.D."/>
            <person name="Zhang D."/>
            <person name="Sun W.H."/>
            <person name="Liu D.K."/>
            <person name="Li Y."/>
            <person name="Chen G.Z."/>
            <person name="Liu X.D."/>
            <person name="Liao X.Y."/>
            <person name="Jiang Y.T."/>
            <person name="Yu X."/>
            <person name="Hao Y."/>
            <person name="Huang J."/>
            <person name="Zhao X.W."/>
            <person name="Ke S."/>
            <person name="Chen Y.Y."/>
            <person name="Wu W.L."/>
            <person name="Hsu J.L."/>
            <person name="Lin Y.F."/>
            <person name="Huang M.D."/>
            <person name="Li C.Y."/>
            <person name="Huang L."/>
            <person name="Wang Z.W."/>
            <person name="Zhao X."/>
            <person name="Zhong W.Y."/>
            <person name="Peng D.H."/>
            <person name="Ahmad S."/>
            <person name="Lan S."/>
            <person name="Zhang J.S."/>
            <person name="Tsai W.C."/>
            <person name="Van de Peer Y."/>
            <person name="Liu Z.J."/>
        </authorList>
    </citation>
    <scope>NUCLEOTIDE SEQUENCE</scope>
    <source>
        <strain evidence="3">CP</strain>
    </source>
</reference>
<dbReference type="PROSITE" id="PS50172">
    <property type="entry name" value="BRCT"/>
    <property type="match status" value="2"/>
</dbReference>
<sequence>MMMRRTRCFEGANVYLSRNLVTPELFDSLHDALRLNGAHVFLCCDPSRNSPSDYHVISSSDHEKFEVLRAKGCYLLGPQCILSCAKEQRTLPKQGYTCCLAMDGVKILASGFEKDDKWALDVLKRPIVTIMWLNQCWKEHRLVPQDAFRVLPFTGLSICVTRIRAGDKYLVARRWGHIHIVTRKWLDQSIRVSVPPSNVKDGFKENVQDRDAESLQPLSSTKMNDPDTSFFDNICCTSSDASILAKECGDLPALQNKDEVDCGCPIANDSEAEDSDLYLSNCRIFIVGFEAHEMHPMGTGKAAVVASSTTHVKVSIESSSMPIGQVSADTNLASGRLLGKNGTEEFVINRKEDLFMELGNKCREQSQSYPVNGVGSDKRKLKCDSSNMDVQNGGSSNVFRGLSFCFSSCFPEDRRGEIVEWVKRGGGLMVGDQGKDDVQFIIAAHGSMLKSASLPQCTVVSTHWIRFCLEDFSFPIASLKRQAHNLKNKLVPLDPFRPKEVTSQDKEAQVCTTSQYPTQAAATASGDTLSQLNESQAPNISTETTCAGIRRSAFDDDVQHFRAPNKKARIPDIGYDGSSLVDRSVPQNVTTYRSDFTKTKNLEDVREAPDAVPDVAAVIEDLLAESDMVLTQQVIYLPSCSRIPLSFQSSILIMLCILVRVEKQEDSSSTSVPENNQISCDNFSETQTESQVVGYEEDLSGRQKIIDRVRTQSTPSNNCRENHGL</sequence>
<dbReference type="CDD" id="cd00027">
    <property type="entry name" value="BRCT"/>
    <property type="match status" value="1"/>
</dbReference>
<dbReference type="GO" id="GO:0007095">
    <property type="term" value="P:mitotic G2 DNA damage checkpoint signaling"/>
    <property type="evidence" value="ECO:0007669"/>
    <property type="project" value="TreeGrafter"/>
</dbReference>
<dbReference type="PANTHER" id="PTHR13561:SF20">
    <property type="entry name" value="DNA TOPOISOMERASE 2-BINDING PROTEIN 1"/>
    <property type="match status" value="1"/>
</dbReference>
<reference evidence="3" key="2">
    <citation type="submission" date="2023-06" db="EMBL/GenBank/DDBJ databases">
        <authorList>
            <person name="Ma L."/>
            <person name="Liu K.-W."/>
            <person name="Li Z."/>
            <person name="Hsiao Y.-Y."/>
            <person name="Qi Y."/>
            <person name="Fu T."/>
            <person name="Tang G."/>
            <person name="Zhang D."/>
            <person name="Sun W.-H."/>
            <person name="Liu D.-K."/>
            <person name="Li Y."/>
            <person name="Chen G.-Z."/>
            <person name="Liu X.-D."/>
            <person name="Liao X.-Y."/>
            <person name="Jiang Y.-T."/>
            <person name="Yu X."/>
            <person name="Hao Y."/>
            <person name="Huang J."/>
            <person name="Zhao X.-W."/>
            <person name="Ke S."/>
            <person name="Chen Y.-Y."/>
            <person name="Wu W.-L."/>
            <person name="Hsu J.-L."/>
            <person name="Lin Y.-F."/>
            <person name="Huang M.-D."/>
            <person name="Li C.-Y."/>
            <person name="Huang L."/>
            <person name="Wang Z.-W."/>
            <person name="Zhao X."/>
            <person name="Zhong W.-Y."/>
            <person name="Peng D.-H."/>
            <person name="Ahmad S."/>
            <person name="Lan S."/>
            <person name="Zhang J.-S."/>
            <person name="Tsai W.-C."/>
            <person name="Van De Peer Y."/>
            <person name="Liu Z.-J."/>
        </authorList>
    </citation>
    <scope>NUCLEOTIDE SEQUENCE</scope>
    <source>
        <strain evidence="3">CP</strain>
        <tissue evidence="3">Leaves</tissue>
    </source>
</reference>
<name>A0AAV9CQ09_ACOCL</name>
<comment type="caution">
    <text evidence="3">The sequence shown here is derived from an EMBL/GenBank/DDBJ whole genome shotgun (WGS) entry which is preliminary data.</text>
</comment>
<dbReference type="InterPro" id="IPR001357">
    <property type="entry name" value="BRCT_dom"/>
</dbReference>